<protein>
    <submittedName>
        <fullName evidence="2">GNAT family N-acetyltransferase</fullName>
    </submittedName>
</protein>
<dbReference type="CDD" id="cd04301">
    <property type="entry name" value="NAT_SF"/>
    <property type="match status" value="1"/>
</dbReference>
<reference evidence="2" key="1">
    <citation type="submission" date="2020-10" db="EMBL/GenBank/DDBJ databases">
        <authorList>
            <person name="Castelo-Branco R."/>
            <person name="Eusebio N."/>
            <person name="Adriana R."/>
            <person name="Vieira A."/>
            <person name="Brugerolle De Fraissinette N."/>
            <person name="Rezende De Castro R."/>
            <person name="Schneider M.P."/>
            <person name="Vasconcelos V."/>
            <person name="Leao P.N."/>
        </authorList>
    </citation>
    <scope>NUCLEOTIDE SEQUENCE</scope>
    <source>
        <strain evidence="2">LEGE 07310</strain>
    </source>
</reference>
<gene>
    <name evidence="2" type="ORF">IQ241_12115</name>
</gene>
<evidence type="ECO:0000313" key="3">
    <source>
        <dbReference type="Proteomes" id="UP000636505"/>
    </source>
</evidence>
<dbReference type="InterPro" id="IPR016181">
    <property type="entry name" value="Acyl_CoA_acyltransferase"/>
</dbReference>
<dbReference type="Gene3D" id="3.40.630.30">
    <property type="match status" value="1"/>
</dbReference>
<dbReference type="SUPFAM" id="SSF55729">
    <property type="entry name" value="Acyl-CoA N-acyltransferases (Nat)"/>
    <property type="match status" value="1"/>
</dbReference>
<dbReference type="GO" id="GO:0016747">
    <property type="term" value="F:acyltransferase activity, transferring groups other than amino-acyl groups"/>
    <property type="evidence" value="ECO:0007669"/>
    <property type="project" value="InterPro"/>
</dbReference>
<evidence type="ECO:0000259" key="1">
    <source>
        <dbReference type="PROSITE" id="PS51186"/>
    </source>
</evidence>
<sequence>MLTNSSMIDVQGPVLGQAALCEPILRLLPEWFGIEVALKEYVDEIDKLPTFLAVAKNQVVGFLTVKQHSEYAAEIYVMAVHPSSHRSGVGRQLVKIVEQTLDSSGVEYLQVKTLGLSHPDKHYAQTRAFYQSVGFRPLEEFTNLWPENPCLQMVKRLSTS</sequence>
<dbReference type="AlphaFoldDB" id="A0A8J7AFD7"/>
<dbReference type="InterPro" id="IPR000182">
    <property type="entry name" value="GNAT_dom"/>
</dbReference>
<name>A0A8J7AFD7_9CYAN</name>
<dbReference type="RefSeq" id="WP_193907442.1">
    <property type="nucleotide sequence ID" value="NZ_JADEXG010000025.1"/>
</dbReference>
<evidence type="ECO:0000313" key="2">
    <source>
        <dbReference type="EMBL" id="MBE9078029.1"/>
    </source>
</evidence>
<dbReference type="Pfam" id="PF13508">
    <property type="entry name" value="Acetyltransf_7"/>
    <property type="match status" value="1"/>
</dbReference>
<dbReference type="PROSITE" id="PS51186">
    <property type="entry name" value="GNAT"/>
    <property type="match status" value="1"/>
</dbReference>
<dbReference type="Proteomes" id="UP000636505">
    <property type="component" value="Unassembled WGS sequence"/>
</dbReference>
<accession>A0A8J7AFD7</accession>
<feature type="domain" description="N-acetyltransferase" evidence="1">
    <location>
        <begin position="6"/>
        <end position="158"/>
    </location>
</feature>
<dbReference type="EMBL" id="JADEXG010000025">
    <property type="protein sequence ID" value="MBE9078029.1"/>
    <property type="molecule type" value="Genomic_DNA"/>
</dbReference>
<organism evidence="2 3">
    <name type="scientific">Vasconcelosia minhoensis LEGE 07310</name>
    <dbReference type="NCBI Taxonomy" id="915328"/>
    <lineage>
        <taxon>Bacteria</taxon>
        <taxon>Bacillati</taxon>
        <taxon>Cyanobacteriota</taxon>
        <taxon>Cyanophyceae</taxon>
        <taxon>Nodosilineales</taxon>
        <taxon>Cymatolegaceae</taxon>
        <taxon>Vasconcelosia</taxon>
        <taxon>Vasconcelosia minhoensis</taxon>
    </lineage>
</organism>
<comment type="caution">
    <text evidence="2">The sequence shown here is derived from an EMBL/GenBank/DDBJ whole genome shotgun (WGS) entry which is preliminary data.</text>
</comment>
<proteinExistence type="predicted"/>
<keyword evidence="3" id="KW-1185">Reference proteome</keyword>